<dbReference type="AlphaFoldDB" id="Q1QFX6"/>
<name>Q1QFX6_NITHX</name>
<evidence type="ECO:0000259" key="1">
    <source>
        <dbReference type="Pfam" id="PF08401"/>
    </source>
</evidence>
<accession>Q1QFX6</accession>
<sequence length="169" mass="19389">MPNNGATNRPYSGSNVLLLWHAKLEKGYKTSNWLTYRQAHELGGQVRKGEKSTEILFTKQHTVKDNQTEVEKRISFLRTYNVFNEDQIDGLPDRGVEILPSVDPRRRCVHQGDLGQHLGGNRTFYDTSCDRIHLPDPSQFRTAEHFYATNLHESVRWSGRAHRLGDASV</sequence>
<reference evidence="4" key="1">
    <citation type="submission" date="2006-03" db="EMBL/GenBank/DDBJ databases">
        <title>Complete sequence of plasmid 1 of Nitrobacter hamburgensis X14.</title>
        <authorList>
            <consortium name="US DOE Joint Genome Institute"/>
            <person name="Copeland A."/>
            <person name="Lucas S."/>
            <person name="Lapidus A."/>
            <person name="Barry K."/>
            <person name="Detter J.C."/>
            <person name="Glavina del Rio T."/>
            <person name="Hammon N."/>
            <person name="Israni S."/>
            <person name="Dalin E."/>
            <person name="Tice H."/>
            <person name="Pitluck S."/>
            <person name="Chain P."/>
            <person name="Malfatti S."/>
            <person name="Shin M."/>
            <person name="Vergez L."/>
            <person name="Schmutz J."/>
            <person name="Larimer F."/>
            <person name="Land M."/>
            <person name="Hauser L."/>
            <person name="Kyrpides N."/>
            <person name="Ivanova N."/>
            <person name="Ward B."/>
            <person name="Arp D."/>
            <person name="Klotz M."/>
            <person name="Stein L."/>
            <person name="O'Mullan G."/>
            <person name="Starkenburg S."/>
            <person name="Sayavedra L."/>
            <person name="Poret-Peterson A.T."/>
            <person name="Gentry M.E."/>
            <person name="Bruce D."/>
            <person name="Richardson P."/>
        </authorList>
    </citation>
    <scope>NUCLEOTIDE SEQUENCE [LARGE SCALE GENOMIC DNA]</scope>
    <source>
        <strain evidence="4">DSM 10229 / NCIMB 13809 / X14</strain>
        <plasmid evidence="4">Plasmid pNITHX1</plasmid>
    </source>
</reference>
<evidence type="ECO:0000259" key="2">
    <source>
        <dbReference type="Pfam" id="PF18818"/>
    </source>
</evidence>
<dbReference type="RefSeq" id="WP_011504868.1">
    <property type="nucleotide sequence ID" value="NC_007959.1"/>
</dbReference>
<keyword evidence="3" id="KW-0614">Plasmid</keyword>
<dbReference type="EMBL" id="CP000320">
    <property type="protein sequence ID" value="ABE64871.1"/>
    <property type="molecule type" value="Genomic_DNA"/>
</dbReference>
<protein>
    <submittedName>
        <fullName evidence="3">Antirestriction protein</fullName>
    </submittedName>
</protein>
<dbReference type="InterPro" id="IPR013610">
    <property type="entry name" value="ArdC_N"/>
</dbReference>
<feature type="domain" description="Polyvalent protein metallopeptidase" evidence="2">
    <location>
        <begin position="117"/>
        <end position="165"/>
    </location>
</feature>
<dbReference type="GO" id="GO:0003697">
    <property type="term" value="F:single-stranded DNA binding"/>
    <property type="evidence" value="ECO:0007669"/>
    <property type="project" value="InterPro"/>
</dbReference>
<organism evidence="3 4">
    <name type="scientific">Nitrobacter hamburgensis (strain DSM 10229 / NCIMB 13809 / X14)</name>
    <dbReference type="NCBI Taxonomy" id="323097"/>
    <lineage>
        <taxon>Bacteria</taxon>
        <taxon>Pseudomonadati</taxon>
        <taxon>Pseudomonadota</taxon>
        <taxon>Alphaproteobacteria</taxon>
        <taxon>Hyphomicrobiales</taxon>
        <taxon>Nitrobacteraceae</taxon>
        <taxon>Nitrobacter</taxon>
    </lineage>
</organism>
<geneLocation type="plasmid" evidence="4">
    <name>pNITHX1</name>
</geneLocation>
<dbReference type="HOGENOM" id="CLU_041111_1_0_5"/>
<dbReference type="InterPro" id="IPR041459">
    <property type="entry name" value="MPTase-PolyVal"/>
</dbReference>
<keyword evidence="4" id="KW-1185">Reference proteome</keyword>
<evidence type="ECO:0000313" key="3">
    <source>
        <dbReference type="EMBL" id="ABE64871.1"/>
    </source>
</evidence>
<proteinExistence type="predicted"/>
<dbReference type="OrthoDB" id="9792687at2"/>
<dbReference type="Pfam" id="PF18818">
    <property type="entry name" value="MPTase-PolyVal"/>
    <property type="match status" value="1"/>
</dbReference>
<gene>
    <name evidence="3" type="ordered locus">Nham_4265</name>
</gene>
<dbReference type="Proteomes" id="UP000001953">
    <property type="component" value="Plasmid 1"/>
</dbReference>
<dbReference type="KEGG" id="nha:Nham_4265"/>
<dbReference type="Pfam" id="PF08401">
    <property type="entry name" value="ArdcN"/>
    <property type="match status" value="1"/>
</dbReference>
<evidence type="ECO:0000313" key="4">
    <source>
        <dbReference type="Proteomes" id="UP000001953"/>
    </source>
</evidence>
<feature type="domain" description="N-terminal" evidence="1">
    <location>
        <begin position="1"/>
        <end position="83"/>
    </location>
</feature>